<sequence>MIKQALMLYKAIEKWVFEHKDLCEQLWLSNDDWKFLEVLCKTLEIFTNITFYMSRSKTPTLPWAIPMYHYMEKSLKLTCHFNILATICHPGLCLDWFKNFGDDGYLQAKLIFERFVEEYASSEPMSQPVKNTQGLPRKANINFLTSIASLHSAAVPADLQPSQSPSATPISHARSEIQQYAVLLVGKVNQRH</sequence>
<dbReference type="HOGENOM" id="CLU_1415335_0_0_1"/>
<name>A0A0C9WAD2_9AGAM</name>
<dbReference type="OrthoDB" id="2666914at2759"/>
<accession>A0A0C9WAD2</accession>
<dbReference type="AlphaFoldDB" id="A0A0C9WAD2"/>
<proteinExistence type="predicted"/>
<organism evidence="1 2">
    <name type="scientific">Hydnomerulius pinastri MD-312</name>
    <dbReference type="NCBI Taxonomy" id="994086"/>
    <lineage>
        <taxon>Eukaryota</taxon>
        <taxon>Fungi</taxon>
        <taxon>Dikarya</taxon>
        <taxon>Basidiomycota</taxon>
        <taxon>Agaricomycotina</taxon>
        <taxon>Agaricomycetes</taxon>
        <taxon>Agaricomycetidae</taxon>
        <taxon>Boletales</taxon>
        <taxon>Boletales incertae sedis</taxon>
        <taxon>Leucogyrophana</taxon>
    </lineage>
</organism>
<protein>
    <submittedName>
        <fullName evidence="1">Uncharacterized protein</fullName>
    </submittedName>
</protein>
<dbReference type="EMBL" id="KN839872">
    <property type="protein sequence ID" value="KIJ60426.1"/>
    <property type="molecule type" value="Genomic_DNA"/>
</dbReference>
<gene>
    <name evidence="1" type="ORF">HYDPIDRAFT_32230</name>
</gene>
<reference evidence="1 2" key="1">
    <citation type="submission" date="2014-04" db="EMBL/GenBank/DDBJ databases">
        <title>Evolutionary Origins and Diversification of the Mycorrhizal Mutualists.</title>
        <authorList>
            <consortium name="DOE Joint Genome Institute"/>
            <consortium name="Mycorrhizal Genomics Consortium"/>
            <person name="Kohler A."/>
            <person name="Kuo A."/>
            <person name="Nagy L.G."/>
            <person name="Floudas D."/>
            <person name="Copeland A."/>
            <person name="Barry K.W."/>
            <person name="Cichocki N."/>
            <person name="Veneault-Fourrey C."/>
            <person name="LaButti K."/>
            <person name="Lindquist E.A."/>
            <person name="Lipzen A."/>
            <person name="Lundell T."/>
            <person name="Morin E."/>
            <person name="Murat C."/>
            <person name="Riley R."/>
            <person name="Ohm R."/>
            <person name="Sun H."/>
            <person name="Tunlid A."/>
            <person name="Henrissat B."/>
            <person name="Grigoriev I.V."/>
            <person name="Hibbett D.S."/>
            <person name="Martin F."/>
        </authorList>
    </citation>
    <scope>NUCLEOTIDE SEQUENCE [LARGE SCALE GENOMIC DNA]</scope>
    <source>
        <strain evidence="1 2">MD-312</strain>
    </source>
</reference>
<evidence type="ECO:0000313" key="2">
    <source>
        <dbReference type="Proteomes" id="UP000053820"/>
    </source>
</evidence>
<keyword evidence="2" id="KW-1185">Reference proteome</keyword>
<evidence type="ECO:0000313" key="1">
    <source>
        <dbReference type="EMBL" id="KIJ60426.1"/>
    </source>
</evidence>
<dbReference type="Proteomes" id="UP000053820">
    <property type="component" value="Unassembled WGS sequence"/>
</dbReference>